<dbReference type="InterPro" id="IPR036909">
    <property type="entry name" value="Cyt_c-like_dom_sf"/>
</dbReference>
<evidence type="ECO:0000256" key="3">
    <source>
        <dbReference type="ARBA" id="ARBA00023004"/>
    </source>
</evidence>
<dbReference type="Proteomes" id="UP000011131">
    <property type="component" value="Chromosome"/>
</dbReference>
<sequence>MKSIPLLALMLLPGFAHANDAGKNAFDRACASCHTVTPPATQQQQLNKTGAPATARQQGERRYELGDLVHKRTPEQLQAWIQAPNQVQKNTRCDTRGIAPAERDQVHAYLLLSARPPPPTREELLQQQLAEELSTRRAKKRASPHPSSSRPDQGKK</sequence>
<feature type="region of interest" description="Disordered" evidence="5">
    <location>
        <begin position="131"/>
        <end position="156"/>
    </location>
</feature>
<dbReference type="InterPro" id="IPR009056">
    <property type="entry name" value="Cyt_c-like_dom"/>
</dbReference>
<proteinExistence type="predicted"/>
<dbReference type="PATRIC" id="fig|1278073.3.peg.399"/>
<dbReference type="GO" id="GO:0046872">
    <property type="term" value="F:metal ion binding"/>
    <property type="evidence" value="ECO:0007669"/>
    <property type="project" value="UniProtKB-KW"/>
</dbReference>
<dbReference type="OrthoDB" id="5383438at2"/>
<keyword evidence="6" id="KW-0732">Signal</keyword>
<evidence type="ECO:0000256" key="2">
    <source>
        <dbReference type="ARBA" id="ARBA00022723"/>
    </source>
</evidence>
<evidence type="ECO:0000313" key="8">
    <source>
        <dbReference type="EMBL" id="AGC41736.1"/>
    </source>
</evidence>
<dbReference type="EMBL" id="CP004025">
    <property type="protein sequence ID" value="AGC41736.1"/>
    <property type="molecule type" value="Genomic_DNA"/>
</dbReference>
<dbReference type="STRING" id="1278073.MYSTI_00378"/>
<reference evidence="8 9" key="1">
    <citation type="journal article" date="2013" name="Genome Announc.">
        <title>Complete genome sequence of Myxococcus stipitatus strain DSM 14675, a fruiting myxobacterium.</title>
        <authorList>
            <person name="Huntley S."/>
            <person name="Kneip S."/>
            <person name="Treuner-Lange A."/>
            <person name="Sogaard-Andersen L."/>
        </authorList>
    </citation>
    <scope>NUCLEOTIDE SEQUENCE [LARGE SCALE GENOMIC DNA]</scope>
    <source>
        <strain evidence="9">DSM 14675 / JCM 12634 / Mx s8</strain>
    </source>
</reference>
<dbReference type="SUPFAM" id="SSF46626">
    <property type="entry name" value="Cytochrome c"/>
    <property type="match status" value="1"/>
</dbReference>
<evidence type="ECO:0000256" key="4">
    <source>
        <dbReference type="PROSITE-ProRule" id="PRU00433"/>
    </source>
</evidence>
<evidence type="ECO:0000256" key="6">
    <source>
        <dbReference type="SAM" id="SignalP"/>
    </source>
</evidence>
<dbReference type="PROSITE" id="PS51007">
    <property type="entry name" value="CYTC"/>
    <property type="match status" value="1"/>
</dbReference>
<protein>
    <recommendedName>
        <fullName evidence="7">Cytochrome c domain-containing protein</fullName>
    </recommendedName>
</protein>
<dbReference type="Pfam" id="PF00034">
    <property type="entry name" value="Cytochrom_C"/>
    <property type="match status" value="1"/>
</dbReference>
<dbReference type="HOGENOM" id="CLU_1738537_0_0_7"/>
<evidence type="ECO:0000259" key="7">
    <source>
        <dbReference type="PROSITE" id="PS51007"/>
    </source>
</evidence>
<feature type="compositionally biased region" description="Polar residues" evidence="5">
    <location>
        <begin position="145"/>
        <end position="156"/>
    </location>
</feature>
<organism evidence="8 9">
    <name type="scientific">Myxococcus stipitatus (strain DSM 14675 / JCM 12634 / Mx s8)</name>
    <dbReference type="NCBI Taxonomy" id="1278073"/>
    <lineage>
        <taxon>Bacteria</taxon>
        <taxon>Pseudomonadati</taxon>
        <taxon>Myxococcota</taxon>
        <taxon>Myxococcia</taxon>
        <taxon>Myxococcales</taxon>
        <taxon>Cystobacterineae</taxon>
        <taxon>Myxococcaceae</taxon>
        <taxon>Myxococcus</taxon>
    </lineage>
</organism>
<dbReference type="Gene3D" id="1.10.760.10">
    <property type="entry name" value="Cytochrome c-like domain"/>
    <property type="match status" value="1"/>
</dbReference>
<dbReference type="AlphaFoldDB" id="L7TYY9"/>
<keyword evidence="2 4" id="KW-0479">Metal-binding</keyword>
<name>L7TYY9_MYXSD</name>
<evidence type="ECO:0000256" key="1">
    <source>
        <dbReference type="ARBA" id="ARBA00022617"/>
    </source>
</evidence>
<gene>
    <name evidence="8" type="ordered locus">MYSTI_00378</name>
</gene>
<dbReference type="GO" id="GO:0020037">
    <property type="term" value="F:heme binding"/>
    <property type="evidence" value="ECO:0007669"/>
    <property type="project" value="InterPro"/>
</dbReference>
<keyword evidence="1 4" id="KW-0349">Heme</keyword>
<dbReference type="RefSeq" id="WP_015345999.1">
    <property type="nucleotide sequence ID" value="NC_020126.1"/>
</dbReference>
<dbReference type="KEGG" id="msd:MYSTI_00378"/>
<keyword evidence="9" id="KW-1185">Reference proteome</keyword>
<keyword evidence="3 4" id="KW-0408">Iron</keyword>
<feature type="signal peptide" evidence="6">
    <location>
        <begin position="1"/>
        <end position="18"/>
    </location>
</feature>
<feature type="domain" description="Cytochrome c" evidence="7">
    <location>
        <begin position="17"/>
        <end position="114"/>
    </location>
</feature>
<dbReference type="GO" id="GO:0009055">
    <property type="term" value="F:electron transfer activity"/>
    <property type="evidence" value="ECO:0007669"/>
    <property type="project" value="InterPro"/>
</dbReference>
<evidence type="ECO:0000256" key="5">
    <source>
        <dbReference type="SAM" id="MobiDB-lite"/>
    </source>
</evidence>
<accession>L7TYY9</accession>
<feature type="chain" id="PRO_5003983744" description="Cytochrome c domain-containing protein" evidence="6">
    <location>
        <begin position="19"/>
        <end position="156"/>
    </location>
</feature>
<evidence type="ECO:0000313" key="9">
    <source>
        <dbReference type="Proteomes" id="UP000011131"/>
    </source>
</evidence>